<dbReference type="AlphaFoldDB" id="A0A833SJ54"/>
<sequence length="73" mass="7980">MALLASEVAAANEAQTSATRHDAGISRPPQVGTWQALSVLVLACRLRENKRMMRAFFDVGVEQRAVLERVDAV</sequence>
<dbReference type="Proteomes" id="UP000704712">
    <property type="component" value="Unassembled WGS sequence"/>
</dbReference>
<reference evidence="2" key="1">
    <citation type="submission" date="2020-04" db="EMBL/GenBank/DDBJ databases">
        <title>Hybrid Assembly of Korean Phytophthora infestans isolates.</title>
        <authorList>
            <person name="Prokchorchik M."/>
            <person name="Lee Y."/>
            <person name="Seo J."/>
            <person name="Cho J.-H."/>
            <person name="Park Y.-E."/>
            <person name="Jang D.-C."/>
            <person name="Im J.-S."/>
            <person name="Choi J.-G."/>
            <person name="Park H.-J."/>
            <person name="Lee G.-B."/>
            <person name="Lee Y.-G."/>
            <person name="Hong S.-Y."/>
            <person name="Cho K."/>
            <person name="Sohn K.H."/>
        </authorList>
    </citation>
    <scope>NUCLEOTIDE SEQUENCE</scope>
    <source>
        <strain evidence="2">KR_1_A1</strain>
        <strain evidence="3">KR_2_A2</strain>
    </source>
</reference>
<dbReference type="Proteomes" id="UP000602510">
    <property type="component" value="Unassembled WGS sequence"/>
</dbReference>
<proteinExistence type="predicted"/>
<dbReference type="EMBL" id="WSZM01000476">
    <property type="protein sequence ID" value="KAF4032619.1"/>
    <property type="molecule type" value="Genomic_DNA"/>
</dbReference>
<dbReference type="EMBL" id="WSZM01000998">
    <property type="protein sequence ID" value="KAF4028655.1"/>
    <property type="molecule type" value="Genomic_DNA"/>
</dbReference>
<dbReference type="EMBL" id="JAACNO010001196">
    <property type="protein sequence ID" value="KAF4142374.1"/>
    <property type="molecule type" value="Genomic_DNA"/>
</dbReference>
<gene>
    <name evidence="2" type="ORF">GN244_ATG15551</name>
    <name evidence="1" type="ORF">GN244_ATG19652</name>
    <name evidence="3" type="ORF">GN958_ATG08550</name>
</gene>
<evidence type="ECO:0000313" key="3">
    <source>
        <dbReference type="EMBL" id="KAF4142374.1"/>
    </source>
</evidence>
<evidence type="ECO:0000313" key="4">
    <source>
        <dbReference type="Proteomes" id="UP000602510"/>
    </source>
</evidence>
<protein>
    <submittedName>
        <fullName evidence="2">Uncharacterized protein</fullName>
    </submittedName>
</protein>
<keyword evidence="4" id="KW-1185">Reference proteome</keyword>
<evidence type="ECO:0000313" key="2">
    <source>
        <dbReference type="EMBL" id="KAF4032619.1"/>
    </source>
</evidence>
<comment type="caution">
    <text evidence="2">The sequence shown here is derived from an EMBL/GenBank/DDBJ whole genome shotgun (WGS) entry which is preliminary data.</text>
</comment>
<name>A0A833SJ54_PHYIN</name>
<accession>A0A833SJ54</accession>
<evidence type="ECO:0000313" key="1">
    <source>
        <dbReference type="EMBL" id="KAF4028655.1"/>
    </source>
</evidence>
<organism evidence="2 4">
    <name type="scientific">Phytophthora infestans</name>
    <name type="common">Potato late blight agent</name>
    <name type="synonym">Botrytis infestans</name>
    <dbReference type="NCBI Taxonomy" id="4787"/>
    <lineage>
        <taxon>Eukaryota</taxon>
        <taxon>Sar</taxon>
        <taxon>Stramenopiles</taxon>
        <taxon>Oomycota</taxon>
        <taxon>Peronosporomycetes</taxon>
        <taxon>Peronosporales</taxon>
        <taxon>Peronosporaceae</taxon>
        <taxon>Phytophthora</taxon>
    </lineage>
</organism>